<dbReference type="InParanoid" id="F0YLD4"/>
<dbReference type="InterPro" id="IPR014030">
    <property type="entry name" value="Ketoacyl_synth_N"/>
</dbReference>
<keyword evidence="2" id="KW-0597">Phosphoprotein</keyword>
<evidence type="ECO:0000256" key="2">
    <source>
        <dbReference type="ARBA" id="ARBA00022553"/>
    </source>
</evidence>
<feature type="non-terminal residue" evidence="4">
    <location>
        <position position="1"/>
    </location>
</feature>
<dbReference type="SUPFAM" id="SSF53901">
    <property type="entry name" value="Thiolase-like"/>
    <property type="match status" value="1"/>
</dbReference>
<dbReference type="PANTHER" id="PTHR43775">
    <property type="entry name" value="FATTY ACID SYNTHASE"/>
    <property type="match status" value="1"/>
</dbReference>
<accession>F0YLD4</accession>
<keyword evidence="1" id="KW-0596">Phosphopantetheine</keyword>
<dbReference type="InterPro" id="IPR016039">
    <property type="entry name" value="Thiolase-like"/>
</dbReference>
<reference evidence="4 5" key="1">
    <citation type="journal article" date="2011" name="Proc. Natl. Acad. Sci. U.S.A.">
        <title>Niche of harmful alga Aureococcus anophagefferens revealed through ecogenomics.</title>
        <authorList>
            <person name="Gobler C.J."/>
            <person name="Berry D.L."/>
            <person name="Dyhrman S.T."/>
            <person name="Wilhelm S.W."/>
            <person name="Salamov A."/>
            <person name="Lobanov A.V."/>
            <person name="Zhang Y."/>
            <person name="Collier J.L."/>
            <person name="Wurch L.L."/>
            <person name="Kustka A.B."/>
            <person name="Dill B.D."/>
            <person name="Shah M."/>
            <person name="VerBerkmoes N.C."/>
            <person name="Kuo A."/>
            <person name="Terry A."/>
            <person name="Pangilinan J."/>
            <person name="Lindquist E.A."/>
            <person name="Lucas S."/>
            <person name="Paulsen I.T."/>
            <person name="Hattenrath-Lehmann T.K."/>
            <person name="Talmage S.C."/>
            <person name="Walker E.A."/>
            <person name="Koch F."/>
            <person name="Burson A.M."/>
            <person name="Marcoval M.A."/>
            <person name="Tang Y.Z."/>
            <person name="Lecleir G.R."/>
            <person name="Coyne K.J."/>
            <person name="Berg G.M."/>
            <person name="Bertrand E.M."/>
            <person name="Saito M.A."/>
            <person name="Gladyshev V.N."/>
            <person name="Grigoriev I.V."/>
        </authorList>
    </citation>
    <scope>NUCLEOTIDE SEQUENCE [LARGE SCALE GENOMIC DNA]</scope>
    <source>
        <strain evidence="5">CCMP 1984</strain>
    </source>
</reference>
<dbReference type="EMBL" id="GL833156">
    <property type="protein sequence ID" value="EGB04079.1"/>
    <property type="molecule type" value="Genomic_DNA"/>
</dbReference>
<dbReference type="Proteomes" id="UP000002729">
    <property type="component" value="Unassembled WGS sequence"/>
</dbReference>
<dbReference type="PROSITE" id="PS52004">
    <property type="entry name" value="KS3_2"/>
    <property type="match status" value="1"/>
</dbReference>
<dbReference type="KEGG" id="aaf:AURANDRAFT_33108"/>
<dbReference type="SMART" id="SM00825">
    <property type="entry name" value="PKS_KS"/>
    <property type="match status" value="1"/>
</dbReference>
<gene>
    <name evidence="4" type="ORF">AURANDRAFT_33108</name>
</gene>
<dbReference type="PANTHER" id="PTHR43775:SF37">
    <property type="entry name" value="SI:DKEY-61P9.11"/>
    <property type="match status" value="1"/>
</dbReference>
<dbReference type="eggNOG" id="KOG1202">
    <property type="taxonomic scope" value="Eukaryota"/>
</dbReference>
<dbReference type="InterPro" id="IPR020841">
    <property type="entry name" value="PKS_Beta-ketoAc_synthase_dom"/>
</dbReference>
<keyword evidence="5" id="KW-1185">Reference proteome</keyword>
<evidence type="ECO:0000313" key="5">
    <source>
        <dbReference type="Proteomes" id="UP000002729"/>
    </source>
</evidence>
<protein>
    <recommendedName>
        <fullName evidence="3">Ketosynthase family 3 (KS3) domain-containing protein</fullName>
    </recommendedName>
</protein>
<dbReference type="GO" id="GO:0006633">
    <property type="term" value="P:fatty acid biosynthetic process"/>
    <property type="evidence" value="ECO:0007669"/>
    <property type="project" value="TreeGrafter"/>
</dbReference>
<dbReference type="AlphaFoldDB" id="F0YLD4"/>
<feature type="domain" description="Ketosynthase family 3 (KS3)" evidence="3">
    <location>
        <begin position="1"/>
        <end position="201"/>
    </location>
</feature>
<dbReference type="RefSeq" id="XP_009041204.1">
    <property type="nucleotide sequence ID" value="XM_009042956.1"/>
</dbReference>
<dbReference type="GO" id="GO:0004312">
    <property type="term" value="F:fatty acid synthase activity"/>
    <property type="evidence" value="ECO:0007669"/>
    <property type="project" value="TreeGrafter"/>
</dbReference>
<dbReference type="GeneID" id="20221250"/>
<dbReference type="Gene3D" id="3.40.47.10">
    <property type="match status" value="1"/>
</dbReference>
<dbReference type="OrthoDB" id="416130at2759"/>
<dbReference type="InterPro" id="IPR050091">
    <property type="entry name" value="PKS_NRPS_Biosynth_Enz"/>
</dbReference>
<name>F0YLD4_AURAN</name>
<sequence length="201" mass="19932">ESQGMNPQMMAVLETATSTLCASSCRASLVNTPVGFFLGAGGSMSSEGVGTDAANTKALSVYSGTSGTLSVASGRVSFTLGLTGPCLTVDTACSSSLVATHLAASAIKLAECPQAAATGVGMLTQAVSIAFSAARMLSAFGRCHTFDRRGDGYCRGEGCGAFLLSSGALEVSTVGTAVHFLGITPDGPSASLTAPNGSSQR</sequence>
<evidence type="ECO:0000259" key="3">
    <source>
        <dbReference type="PROSITE" id="PS52004"/>
    </source>
</evidence>
<dbReference type="Pfam" id="PF00109">
    <property type="entry name" value="ketoacyl-synt"/>
    <property type="match status" value="1"/>
</dbReference>
<evidence type="ECO:0000256" key="1">
    <source>
        <dbReference type="ARBA" id="ARBA00022450"/>
    </source>
</evidence>
<evidence type="ECO:0000313" key="4">
    <source>
        <dbReference type="EMBL" id="EGB04079.1"/>
    </source>
</evidence>
<proteinExistence type="predicted"/>
<organism evidence="5">
    <name type="scientific">Aureococcus anophagefferens</name>
    <name type="common">Harmful bloom alga</name>
    <dbReference type="NCBI Taxonomy" id="44056"/>
    <lineage>
        <taxon>Eukaryota</taxon>
        <taxon>Sar</taxon>
        <taxon>Stramenopiles</taxon>
        <taxon>Ochrophyta</taxon>
        <taxon>Pelagophyceae</taxon>
        <taxon>Pelagomonadales</taxon>
        <taxon>Pelagomonadaceae</taxon>
        <taxon>Aureococcus</taxon>
    </lineage>
</organism>